<comment type="subcellular location">
    <subcellularLocation>
        <location evidence="1">Secreted</location>
    </subcellularLocation>
</comment>
<dbReference type="Pfam" id="PF02025">
    <property type="entry name" value="IL5"/>
    <property type="match status" value="1"/>
</dbReference>
<dbReference type="GO" id="GO:0005125">
    <property type="term" value="F:cytokine activity"/>
    <property type="evidence" value="ECO:0007669"/>
    <property type="project" value="UniProtKB-KW"/>
</dbReference>
<evidence type="ECO:0000256" key="9">
    <source>
        <dbReference type="ARBA" id="ARBA00023180"/>
    </source>
</evidence>
<evidence type="ECO:0000256" key="1">
    <source>
        <dbReference type="ARBA" id="ARBA00004613"/>
    </source>
</evidence>
<dbReference type="KEGG" id="hai:109382574"/>
<dbReference type="GO" id="GO:0005615">
    <property type="term" value="C:extracellular space"/>
    <property type="evidence" value="ECO:0007669"/>
    <property type="project" value="UniProtKB-KW"/>
</dbReference>
<dbReference type="Gene3D" id="1.20.1250.10">
    <property type="match status" value="1"/>
</dbReference>
<keyword evidence="8" id="KW-1015">Disulfide bond</keyword>
<evidence type="ECO:0000256" key="7">
    <source>
        <dbReference type="ARBA" id="ARBA00023030"/>
    </source>
</evidence>
<keyword evidence="9" id="KW-0325">Glycoprotein</keyword>
<evidence type="ECO:0000256" key="10">
    <source>
        <dbReference type="ARBA" id="ARBA00031343"/>
    </source>
</evidence>
<evidence type="ECO:0000256" key="3">
    <source>
        <dbReference type="ARBA" id="ARBA00019463"/>
    </source>
</evidence>
<dbReference type="PANTHER" id="PTHR48491:SF1">
    <property type="entry name" value="INTERLEUKIN-5"/>
    <property type="match status" value="1"/>
</dbReference>
<dbReference type="PANTHER" id="PTHR48491">
    <property type="entry name" value="INTERLEUKIN-5"/>
    <property type="match status" value="1"/>
</dbReference>
<evidence type="ECO:0000313" key="15">
    <source>
        <dbReference type="RefSeq" id="XP_019497707.1"/>
    </source>
</evidence>
<evidence type="ECO:0000256" key="8">
    <source>
        <dbReference type="ARBA" id="ARBA00023157"/>
    </source>
</evidence>
<dbReference type="SUPFAM" id="SSF47266">
    <property type="entry name" value="4-helical cytokines"/>
    <property type="match status" value="1"/>
</dbReference>
<comment type="function">
    <text evidence="13">Homodimeric cytokine expressed predominantly by T-lymphocytes and NK cells that plays an important role in the survival, differentiation, and chemotaxis of eosinophils. Also acts on activated and resting B-cells to induce immunoglobulin production, growth, and differentiation. Mechanistically, exerts its biological effects through a receptor composed of IL5RA subunit and the cytokine receptor common subunit beta/CSF2RB. Binding to the receptor leads to activation of various kinases including LYN, SYK and JAK2 and thereby propagates signals through the RAS-MAPK and JAK-STAT5 pathways respectively.</text>
</comment>
<evidence type="ECO:0000256" key="6">
    <source>
        <dbReference type="ARBA" id="ARBA00022729"/>
    </source>
</evidence>
<evidence type="ECO:0000256" key="12">
    <source>
        <dbReference type="ARBA" id="ARBA00034135"/>
    </source>
</evidence>
<organism evidence="14 15">
    <name type="scientific">Hipposideros armiger</name>
    <name type="common">Great Himalayan leaf-nosed bat</name>
    <dbReference type="NCBI Taxonomy" id="186990"/>
    <lineage>
        <taxon>Eukaryota</taxon>
        <taxon>Metazoa</taxon>
        <taxon>Chordata</taxon>
        <taxon>Craniata</taxon>
        <taxon>Vertebrata</taxon>
        <taxon>Euteleostomi</taxon>
        <taxon>Mammalia</taxon>
        <taxon>Eutheria</taxon>
        <taxon>Laurasiatheria</taxon>
        <taxon>Chiroptera</taxon>
        <taxon>Yinpterochiroptera</taxon>
        <taxon>Rhinolophoidea</taxon>
        <taxon>Hipposideridae</taxon>
        <taxon>Hipposideros</taxon>
    </lineage>
</organism>
<reference evidence="15" key="1">
    <citation type="submission" date="2025-08" db="UniProtKB">
        <authorList>
            <consortium name="RefSeq"/>
        </authorList>
    </citation>
    <scope>IDENTIFICATION</scope>
    <source>
        <tissue evidence="15">Muscle</tissue>
    </source>
</reference>
<protein>
    <recommendedName>
        <fullName evidence="3">Interleukin-5</fullName>
    </recommendedName>
    <alternativeName>
        <fullName evidence="11">Eosinophil differentiation factor</fullName>
    </alternativeName>
    <alternativeName>
        <fullName evidence="10">T-cell replacing factor</fullName>
    </alternativeName>
</protein>
<comment type="similarity">
    <text evidence="2">Belongs to the IL-5 family.</text>
</comment>
<dbReference type="GO" id="GO:0006955">
    <property type="term" value="P:immune response"/>
    <property type="evidence" value="ECO:0007669"/>
    <property type="project" value="InterPro"/>
</dbReference>
<dbReference type="PRINTS" id="PR00432">
    <property type="entry name" value="INTERLEUKIN5"/>
</dbReference>
<evidence type="ECO:0000313" key="14">
    <source>
        <dbReference type="Proteomes" id="UP000694851"/>
    </source>
</evidence>
<dbReference type="GeneID" id="109382574"/>
<keyword evidence="7" id="KW-0339">Growth factor</keyword>
<keyword evidence="6" id="KW-0732">Signal</keyword>
<dbReference type="Proteomes" id="UP000694851">
    <property type="component" value="Unplaced"/>
</dbReference>
<name>A0A8B7RAG7_HIPAR</name>
<dbReference type="OrthoDB" id="9446172at2759"/>
<evidence type="ECO:0000256" key="4">
    <source>
        <dbReference type="ARBA" id="ARBA00022514"/>
    </source>
</evidence>
<comment type="subunit">
    <text evidence="12">Homodimer; disulfide-linked. Interacts with IL5RA. Interacts with CSF2RB.</text>
</comment>
<keyword evidence="14" id="KW-1185">Reference proteome</keyword>
<gene>
    <name evidence="15" type="primary">IL5</name>
</gene>
<dbReference type="GO" id="GO:0005137">
    <property type="term" value="F:interleukin-5 receptor binding"/>
    <property type="evidence" value="ECO:0007669"/>
    <property type="project" value="InterPro"/>
</dbReference>
<accession>A0A8B7RAG7</accession>
<dbReference type="InterPro" id="IPR009079">
    <property type="entry name" value="4_helix_cytokine-like_core"/>
</dbReference>
<dbReference type="AlphaFoldDB" id="A0A8B7RAG7"/>
<proteinExistence type="inferred from homology"/>
<sequence length="191" mass="22036">MHWKHLVSQHAIIRRSLSDCWKLFISSKRQNKLVEYIILYNAFSLLKAKAEHIRAMRMLLHLSVLALGAAYICASAVESPMNTLVAETLQLLSTHRTRLIDDGSLMIPTPGHKNHQLCIEEVFQGIDILKNQTAQGDAVEKLFQNLSLIKEHIDRQKKQCGGERRRVKKFLDYLQTFLRVINTEWTTESLD</sequence>
<evidence type="ECO:0000256" key="2">
    <source>
        <dbReference type="ARBA" id="ARBA00006740"/>
    </source>
</evidence>
<keyword evidence="5" id="KW-0964">Secreted</keyword>
<dbReference type="GO" id="GO:0008083">
    <property type="term" value="F:growth factor activity"/>
    <property type="evidence" value="ECO:0007669"/>
    <property type="project" value="UniProtKB-KW"/>
</dbReference>
<dbReference type="CTD" id="3567"/>
<keyword evidence="4" id="KW-0202">Cytokine</keyword>
<evidence type="ECO:0000256" key="11">
    <source>
        <dbReference type="ARBA" id="ARBA00033290"/>
    </source>
</evidence>
<dbReference type="RefSeq" id="XP_019497707.1">
    <property type="nucleotide sequence ID" value="XM_019642162.1"/>
</dbReference>
<dbReference type="InterPro" id="IPR000186">
    <property type="entry name" value="IL-5"/>
</dbReference>
<evidence type="ECO:0000256" key="5">
    <source>
        <dbReference type="ARBA" id="ARBA00022525"/>
    </source>
</evidence>
<evidence type="ECO:0000256" key="13">
    <source>
        <dbReference type="ARBA" id="ARBA00060263"/>
    </source>
</evidence>